<dbReference type="Proteomes" id="UP001497444">
    <property type="component" value="Chromosome 1"/>
</dbReference>
<dbReference type="InterPro" id="IPR050317">
    <property type="entry name" value="Plant_Fungal_Acyltransferase"/>
</dbReference>
<gene>
    <name evidence="4" type="ORF">CSSPJE1EN1_LOCUS1946</name>
</gene>
<keyword evidence="5" id="KW-1185">Reference proteome</keyword>
<dbReference type="Pfam" id="PF02458">
    <property type="entry name" value="Transferase"/>
    <property type="match status" value="1"/>
</dbReference>
<organism evidence="4 5">
    <name type="scientific">Sphagnum jensenii</name>
    <dbReference type="NCBI Taxonomy" id="128206"/>
    <lineage>
        <taxon>Eukaryota</taxon>
        <taxon>Viridiplantae</taxon>
        <taxon>Streptophyta</taxon>
        <taxon>Embryophyta</taxon>
        <taxon>Bryophyta</taxon>
        <taxon>Sphagnophytina</taxon>
        <taxon>Sphagnopsida</taxon>
        <taxon>Sphagnales</taxon>
        <taxon>Sphagnaceae</taxon>
        <taxon>Sphagnum</taxon>
    </lineage>
</organism>
<protein>
    <submittedName>
        <fullName evidence="4">Uncharacterized protein</fullName>
    </submittedName>
</protein>
<evidence type="ECO:0000256" key="2">
    <source>
        <dbReference type="ARBA" id="ARBA00022679"/>
    </source>
</evidence>
<feature type="compositionally biased region" description="Low complexity" evidence="3">
    <location>
        <begin position="256"/>
        <end position="267"/>
    </location>
</feature>
<sequence length="490" mass="54218">MPGSCTLEEKDDDFMRNREFKLEVKRNDPILVCPAEPTEKQVYFLSNLDQLLALPVDNVFFFHSRKDKSKKAADDPVAVIKESLRKVLVLYYPLAGRLSLSEDLKLQVECEGQGVVFVEAVADCSIAELGALDKPVHFMAQFLYNPPNSTRSILDVPPMCVQVTRFKCGGFSLGLVFNHCMVDLIAESQLLSAWSELARGSLDVSHLTPHLDRTVLNPRSPPRIEFPHLEMSCDVDEEAAVSSPLDEEKEEEYHPNNSSSSSSSKNSFFGSFSLSPEKVESLKRQTLNEGLFTKVTAFEVLAALTWRARTQALDMPPTQVARLLFPVNVRDKLDPPLPKRFMGNGILFAHAAATATELATISLAQTVKLVQDAKAMITDRYVRSAIDFFEVTRAQMIGRATLFVSSWVGIPIHLVDFGWGQPMCALPGTMLPEDAILAPSTCFSNLEAADSSLKLCIALHSQEAVDRFGHCMSSNSSSIVSTHNSWVTND</sequence>
<proteinExistence type="inferred from homology"/>
<dbReference type="PANTHER" id="PTHR31642:SF310">
    <property type="entry name" value="FATTY ALCOHOL:CAFFEOYL-COA ACYLTRANSFERASE"/>
    <property type="match status" value="1"/>
</dbReference>
<accession>A0ABP0VRN5</accession>
<feature type="region of interest" description="Disordered" evidence="3">
    <location>
        <begin position="237"/>
        <end position="267"/>
    </location>
</feature>
<feature type="compositionally biased region" description="Acidic residues" evidence="3">
    <location>
        <begin position="237"/>
        <end position="250"/>
    </location>
</feature>
<comment type="similarity">
    <text evidence="1">Belongs to the plant acyltransferase family.</text>
</comment>
<dbReference type="InterPro" id="IPR023213">
    <property type="entry name" value="CAT-like_dom_sf"/>
</dbReference>
<dbReference type="EMBL" id="OZ020096">
    <property type="protein sequence ID" value="CAK9256468.1"/>
    <property type="molecule type" value="Genomic_DNA"/>
</dbReference>
<reference evidence="4 5" key="1">
    <citation type="submission" date="2024-02" db="EMBL/GenBank/DDBJ databases">
        <authorList>
            <consortium name="ELIXIR-Norway"/>
            <consortium name="Elixir Norway"/>
        </authorList>
    </citation>
    <scope>NUCLEOTIDE SEQUENCE [LARGE SCALE GENOMIC DNA]</scope>
</reference>
<evidence type="ECO:0000256" key="3">
    <source>
        <dbReference type="SAM" id="MobiDB-lite"/>
    </source>
</evidence>
<evidence type="ECO:0000313" key="4">
    <source>
        <dbReference type="EMBL" id="CAK9256468.1"/>
    </source>
</evidence>
<dbReference type="Gene3D" id="3.30.559.10">
    <property type="entry name" value="Chloramphenicol acetyltransferase-like domain"/>
    <property type="match status" value="2"/>
</dbReference>
<name>A0ABP0VRN5_9BRYO</name>
<dbReference type="PANTHER" id="PTHR31642">
    <property type="entry name" value="TRICHOTHECENE 3-O-ACETYLTRANSFERASE"/>
    <property type="match status" value="1"/>
</dbReference>
<evidence type="ECO:0000256" key="1">
    <source>
        <dbReference type="ARBA" id="ARBA00009861"/>
    </source>
</evidence>
<keyword evidence="2" id="KW-0808">Transferase</keyword>
<evidence type="ECO:0000313" key="5">
    <source>
        <dbReference type="Proteomes" id="UP001497444"/>
    </source>
</evidence>